<dbReference type="Proteomes" id="UP000295212">
    <property type="component" value="Unassembled WGS sequence"/>
</dbReference>
<name>A0A4R6ZVD6_9GAMM</name>
<evidence type="ECO:0000313" key="2">
    <source>
        <dbReference type="Proteomes" id="UP000295212"/>
    </source>
</evidence>
<evidence type="ECO:0000313" key="1">
    <source>
        <dbReference type="EMBL" id="TDR56715.1"/>
    </source>
</evidence>
<dbReference type="RefSeq" id="WP_133635016.1">
    <property type="nucleotide sequence ID" value="NZ_SNZJ01000003.1"/>
</dbReference>
<dbReference type="InterPro" id="IPR025336">
    <property type="entry name" value="SCO4226-like"/>
</dbReference>
<comment type="caution">
    <text evidence="1">The sequence shown here is derived from an EMBL/GenBank/DDBJ whole genome shotgun (WGS) entry which is preliminary data.</text>
</comment>
<reference evidence="1 2" key="1">
    <citation type="submission" date="2019-03" db="EMBL/GenBank/DDBJ databases">
        <title>Genomic Encyclopedia of Type Strains, Phase III (KMG-III): the genomes of soil and plant-associated and newly described type strains.</title>
        <authorList>
            <person name="Whitman W."/>
        </authorList>
    </citation>
    <scope>NUCLEOTIDE SEQUENCE [LARGE SCALE GENOMIC DNA]</scope>
    <source>
        <strain evidence="1 2">CECT 5797</strain>
    </source>
</reference>
<sequence length="185" mass="20307">MIELFLERLFATPLSAELVMTLSEAAESCFVLHRVAWQGSLLARDGRRMVCRFRAPDVESARLALRQAGAEVTILWPGTVHDAPGLDAGRLAAANVLVERAFATPVSLDAIQAREDAGAACLQNHRVRFVRTFFSRDARRMLCLYRAPDAESVRLAQHQAGMPLERVWAFQAILPGLPADSTPAA</sequence>
<dbReference type="InterPro" id="IPR042557">
    <property type="entry name" value="SCO4226"/>
</dbReference>
<dbReference type="EMBL" id="SNZJ01000003">
    <property type="protein sequence ID" value="TDR56715.1"/>
    <property type="molecule type" value="Genomic_DNA"/>
</dbReference>
<gene>
    <name evidence="1" type="ORF">DFP85_103234</name>
</gene>
<organism evidence="1 2">
    <name type="scientific">Halomonas ventosae</name>
    <dbReference type="NCBI Taxonomy" id="229007"/>
    <lineage>
        <taxon>Bacteria</taxon>
        <taxon>Pseudomonadati</taxon>
        <taxon>Pseudomonadota</taxon>
        <taxon>Gammaproteobacteria</taxon>
        <taxon>Oceanospirillales</taxon>
        <taxon>Halomonadaceae</taxon>
        <taxon>Halomonas</taxon>
    </lineage>
</organism>
<dbReference type="OrthoDB" id="9800027at2"/>
<dbReference type="AlphaFoldDB" id="A0A4R6ZVD6"/>
<dbReference type="Gene3D" id="3.30.70.3090">
    <property type="entry name" value="ORF SCO4226, nickel-binding ferredoxin-like monomer"/>
    <property type="match status" value="1"/>
</dbReference>
<dbReference type="Pfam" id="PF14026">
    <property type="entry name" value="SCO4226-like"/>
    <property type="match status" value="1"/>
</dbReference>
<accession>A0A4R6ZVD6</accession>
<proteinExistence type="predicted"/>
<protein>
    <submittedName>
        <fullName evidence="1">Uncharacterized protein DUF4242</fullName>
    </submittedName>
</protein>